<comment type="subcellular location">
    <subcellularLocation>
        <location evidence="1">Cell inner membrane</location>
        <topology evidence="1">Single-pass membrane protein</topology>
        <orientation evidence="1">Periplasmic side</orientation>
    </subcellularLocation>
</comment>
<dbReference type="Proteomes" id="UP000239735">
    <property type="component" value="Unassembled WGS sequence"/>
</dbReference>
<dbReference type="PANTHER" id="PTHR33446">
    <property type="entry name" value="PROTEIN TONB-RELATED"/>
    <property type="match status" value="1"/>
</dbReference>
<dbReference type="EMBL" id="OKRB01000085">
    <property type="protein sequence ID" value="SPE20232.1"/>
    <property type="molecule type" value="Genomic_DNA"/>
</dbReference>
<evidence type="ECO:0000259" key="11">
    <source>
        <dbReference type="Pfam" id="PF03544"/>
    </source>
</evidence>
<dbReference type="InterPro" id="IPR037682">
    <property type="entry name" value="TonB_C"/>
</dbReference>
<dbReference type="Pfam" id="PF03544">
    <property type="entry name" value="TonB_C"/>
    <property type="match status" value="1"/>
</dbReference>
<evidence type="ECO:0000256" key="2">
    <source>
        <dbReference type="ARBA" id="ARBA00006555"/>
    </source>
</evidence>
<evidence type="ECO:0000256" key="3">
    <source>
        <dbReference type="ARBA" id="ARBA00022448"/>
    </source>
</evidence>
<reference evidence="13" key="1">
    <citation type="submission" date="2018-02" db="EMBL/GenBank/DDBJ databases">
        <authorList>
            <person name="Hausmann B."/>
        </authorList>
    </citation>
    <scope>NUCLEOTIDE SEQUENCE [LARGE SCALE GENOMIC DNA]</scope>
    <source>
        <strain evidence="13">Peat soil MAG SbA5</strain>
    </source>
</reference>
<keyword evidence="6" id="KW-0812">Transmembrane</keyword>
<evidence type="ECO:0000256" key="4">
    <source>
        <dbReference type="ARBA" id="ARBA00022475"/>
    </source>
</evidence>
<protein>
    <submittedName>
        <fullName evidence="12">Putative TonB family protein</fullName>
    </submittedName>
</protein>
<evidence type="ECO:0000256" key="10">
    <source>
        <dbReference type="SAM" id="MobiDB-lite"/>
    </source>
</evidence>
<dbReference type="NCBIfam" id="TIGR01352">
    <property type="entry name" value="tonB_Cterm"/>
    <property type="match status" value="1"/>
</dbReference>
<feature type="domain" description="TonB C-terminal" evidence="11">
    <location>
        <begin position="140"/>
        <end position="198"/>
    </location>
</feature>
<organism evidence="12 13">
    <name type="scientific">Candidatus Sulfuritelmatomonas gaucii</name>
    <dbReference type="NCBI Taxonomy" id="2043161"/>
    <lineage>
        <taxon>Bacteria</taxon>
        <taxon>Pseudomonadati</taxon>
        <taxon>Acidobacteriota</taxon>
        <taxon>Terriglobia</taxon>
        <taxon>Terriglobales</taxon>
        <taxon>Acidobacteriaceae</taxon>
        <taxon>Candidatus Sulfuritelmatomonas</taxon>
    </lineage>
</organism>
<dbReference type="InterPro" id="IPR051045">
    <property type="entry name" value="TonB-dependent_transducer"/>
</dbReference>
<keyword evidence="9" id="KW-0472">Membrane</keyword>
<dbReference type="SUPFAM" id="SSF74653">
    <property type="entry name" value="TolA/TonB C-terminal domain"/>
    <property type="match status" value="1"/>
</dbReference>
<keyword evidence="4" id="KW-1003">Cell membrane</keyword>
<evidence type="ECO:0000256" key="8">
    <source>
        <dbReference type="ARBA" id="ARBA00022989"/>
    </source>
</evidence>
<evidence type="ECO:0000313" key="13">
    <source>
        <dbReference type="Proteomes" id="UP000239735"/>
    </source>
</evidence>
<dbReference type="GO" id="GO:0055085">
    <property type="term" value="P:transmembrane transport"/>
    <property type="evidence" value="ECO:0007669"/>
    <property type="project" value="InterPro"/>
</dbReference>
<evidence type="ECO:0000256" key="6">
    <source>
        <dbReference type="ARBA" id="ARBA00022692"/>
    </source>
</evidence>
<feature type="region of interest" description="Disordered" evidence="10">
    <location>
        <begin position="86"/>
        <end position="121"/>
    </location>
</feature>
<dbReference type="AlphaFoldDB" id="A0A2N9LAB5"/>
<evidence type="ECO:0000313" key="12">
    <source>
        <dbReference type="EMBL" id="SPE20232.1"/>
    </source>
</evidence>
<keyword evidence="8" id="KW-1133">Transmembrane helix</keyword>
<keyword evidence="7" id="KW-0653">Protein transport</keyword>
<dbReference type="GO" id="GO:0005886">
    <property type="term" value="C:plasma membrane"/>
    <property type="evidence" value="ECO:0007669"/>
    <property type="project" value="UniProtKB-SubCell"/>
</dbReference>
<proteinExistence type="inferred from homology"/>
<evidence type="ECO:0000256" key="1">
    <source>
        <dbReference type="ARBA" id="ARBA00004383"/>
    </source>
</evidence>
<keyword evidence="5" id="KW-0997">Cell inner membrane</keyword>
<name>A0A2N9LAB5_9BACT</name>
<comment type="similarity">
    <text evidence="2">Belongs to the TonB family.</text>
</comment>
<dbReference type="OrthoDB" id="9792439at2"/>
<dbReference type="InterPro" id="IPR006260">
    <property type="entry name" value="TonB/TolA_C"/>
</dbReference>
<gene>
    <name evidence="12" type="ORF">SBA5_290086</name>
</gene>
<evidence type="ECO:0000256" key="9">
    <source>
        <dbReference type="ARBA" id="ARBA00023136"/>
    </source>
</evidence>
<accession>A0A2N9LAB5</accession>
<evidence type="ECO:0000256" key="7">
    <source>
        <dbReference type="ARBA" id="ARBA00022927"/>
    </source>
</evidence>
<dbReference type="GO" id="GO:0015031">
    <property type="term" value="P:protein transport"/>
    <property type="evidence" value="ECO:0007669"/>
    <property type="project" value="UniProtKB-KW"/>
</dbReference>
<keyword evidence="3" id="KW-0813">Transport</keyword>
<dbReference type="Gene3D" id="3.30.1150.10">
    <property type="match status" value="1"/>
</dbReference>
<feature type="compositionally biased region" description="Polar residues" evidence="10">
    <location>
        <begin position="98"/>
        <end position="115"/>
    </location>
</feature>
<evidence type="ECO:0000256" key="5">
    <source>
        <dbReference type="ARBA" id="ARBA00022519"/>
    </source>
</evidence>
<sequence length="213" mass="22869">MRITSSSRRRILGFLALSAALHLGISTMVLKWWPRAKPQVVVHATKYYALALYYPGGAHTKWTPEPPGRKKHSQEVKQTTSDLAMNAKPAPSAGQPVSAPQSSAAGNGADQQSANPAFPVFSPRPPVADRSLLPSSNQEVVVDVKVSATGDVLEATLVKGIGNALDQAVLETVKTWRFQPATVNGSPVATEAELIFPFNRSYPRLRGEEACSL</sequence>